<keyword evidence="2 6" id="KW-0547">Nucleotide-binding</keyword>
<dbReference type="PANTHER" id="PTHR42749">
    <property type="entry name" value="CELL SHAPE-DETERMINING PROTEIN MREB"/>
    <property type="match status" value="1"/>
</dbReference>
<keyword evidence="4 6" id="KW-0133">Cell shape</keyword>
<protein>
    <recommendedName>
        <fullName evidence="6">Cell shape-determining protein MreB</fullName>
    </recommendedName>
</protein>
<evidence type="ECO:0000256" key="6">
    <source>
        <dbReference type="HAMAP-Rule" id="MF_02207"/>
    </source>
</evidence>
<reference evidence="8 9" key="1">
    <citation type="submission" date="2018-07" db="EMBL/GenBank/DDBJ databases">
        <title>Draft genome of the type strain Streptomyces armeniacus ATCC 15676.</title>
        <authorList>
            <person name="Labana P."/>
            <person name="Gosse J.T."/>
            <person name="Boddy C.N."/>
        </authorList>
    </citation>
    <scope>NUCLEOTIDE SEQUENCE [LARGE SCALE GENOMIC DNA]</scope>
    <source>
        <strain evidence="8 9">ATCC 15676</strain>
    </source>
</reference>
<proteinExistence type="inferred from homology"/>
<comment type="subunit">
    <text evidence="6">Forms polymers.</text>
</comment>
<dbReference type="GO" id="GO:0000902">
    <property type="term" value="P:cell morphogenesis"/>
    <property type="evidence" value="ECO:0007669"/>
    <property type="project" value="InterPro"/>
</dbReference>
<dbReference type="InterPro" id="IPR043129">
    <property type="entry name" value="ATPase_NBD"/>
</dbReference>
<evidence type="ECO:0000256" key="1">
    <source>
        <dbReference type="ARBA" id="ARBA00022490"/>
    </source>
</evidence>
<dbReference type="InterPro" id="IPR056546">
    <property type="entry name" value="MreB_MamK-like"/>
</dbReference>
<dbReference type="EMBL" id="CP031320">
    <property type="protein sequence ID" value="AXK33593.1"/>
    <property type="molecule type" value="Genomic_DNA"/>
</dbReference>
<sequence length="368" mass="38702">MPFSLDRLRRCTVAVDLGAARTRVHIKQSGLVVDEPSCVAVNTYSGALIAVGAAAERMAGRTPEHIRVVRPVTGGMVVDIEMAQRMLRALVGEKVRRAWRRRPTLRAAVCVPHNADPLARRAAVETLAGVGARRVELVDAPTAAGVGCGLPVEQPQATMILVCGATTTQVAVLSLGAIVAAVTVPMGGDTINNALVQHLRNHHELMLPSQAVRPLHRALNNSATPSDAPTEVHGRDVVTGMARTILVDPQDVRSAVQAPMTGLLDAIRGVLHRCPPDLVADLADRGMMLTGGMALLPGLDDRLRENTGMSVHIADEPAGCVVRGLAAMTEGGVRPFAPGGGRPDARPQDSEPQDADGRHAEKQTAEAG</sequence>
<keyword evidence="9" id="KW-1185">Reference proteome</keyword>
<comment type="function">
    <text evidence="6">Forms membrane-associated dynamic filaments that are essential for cell shape determination. Acts by regulating cell wall synthesis and cell elongation, and thus cell shape. A feedback loop between cell geometry and MreB localization may maintain elongated cell shape by targeting cell wall growth to regions of negative cell wall curvature.</text>
</comment>
<keyword evidence="3 6" id="KW-0067">ATP-binding</keyword>
<dbReference type="HAMAP" id="MF_02207">
    <property type="entry name" value="MreB"/>
    <property type="match status" value="1"/>
</dbReference>
<dbReference type="NCBIfam" id="NF010539">
    <property type="entry name" value="PRK13927.1"/>
    <property type="match status" value="1"/>
</dbReference>
<comment type="subcellular location">
    <subcellularLocation>
        <location evidence="6">Cytoplasm</location>
    </subcellularLocation>
    <text evidence="6">Membrane-associated.</text>
</comment>
<evidence type="ECO:0000256" key="7">
    <source>
        <dbReference type="SAM" id="MobiDB-lite"/>
    </source>
</evidence>
<evidence type="ECO:0000256" key="4">
    <source>
        <dbReference type="ARBA" id="ARBA00022960"/>
    </source>
</evidence>
<feature type="compositionally biased region" description="Basic and acidic residues" evidence="7">
    <location>
        <begin position="343"/>
        <end position="368"/>
    </location>
</feature>
<dbReference type="Pfam" id="PF06723">
    <property type="entry name" value="MreB_Mbl"/>
    <property type="match status" value="1"/>
</dbReference>
<dbReference type="SUPFAM" id="SSF53067">
    <property type="entry name" value="Actin-like ATPase domain"/>
    <property type="match status" value="2"/>
</dbReference>
<organism evidence="8 9">
    <name type="scientific">Streptomyces armeniacus</name>
    <dbReference type="NCBI Taxonomy" id="83291"/>
    <lineage>
        <taxon>Bacteria</taxon>
        <taxon>Bacillati</taxon>
        <taxon>Actinomycetota</taxon>
        <taxon>Actinomycetes</taxon>
        <taxon>Kitasatosporales</taxon>
        <taxon>Streptomycetaceae</taxon>
        <taxon>Streptomyces</taxon>
    </lineage>
</organism>
<evidence type="ECO:0000256" key="3">
    <source>
        <dbReference type="ARBA" id="ARBA00022840"/>
    </source>
</evidence>
<dbReference type="GO" id="GO:0008360">
    <property type="term" value="P:regulation of cell shape"/>
    <property type="evidence" value="ECO:0007669"/>
    <property type="project" value="UniProtKB-UniRule"/>
</dbReference>
<dbReference type="PRINTS" id="PR01652">
    <property type="entry name" value="SHAPEPROTEIN"/>
</dbReference>
<feature type="region of interest" description="Disordered" evidence="7">
    <location>
        <begin position="332"/>
        <end position="368"/>
    </location>
</feature>
<evidence type="ECO:0000313" key="9">
    <source>
        <dbReference type="Proteomes" id="UP000254425"/>
    </source>
</evidence>
<keyword evidence="1 6" id="KW-0963">Cytoplasm</keyword>
<dbReference type="GO" id="GO:0005524">
    <property type="term" value="F:ATP binding"/>
    <property type="evidence" value="ECO:0007669"/>
    <property type="project" value="UniProtKB-KW"/>
</dbReference>
<comment type="caution">
    <text evidence="6">Lacks conserved residue(s) required for the propagation of feature annotation.</text>
</comment>
<dbReference type="AlphaFoldDB" id="A0A345XPM7"/>
<evidence type="ECO:0000256" key="2">
    <source>
        <dbReference type="ARBA" id="ARBA00022741"/>
    </source>
</evidence>
<name>A0A345XPM7_9ACTN</name>
<dbReference type="GO" id="GO:0005737">
    <property type="term" value="C:cytoplasm"/>
    <property type="evidence" value="ECO:0007669"/>
    <property type="project" value="UniProtKB-SubCell"/>
</dbReference>
<dbReference type="PANTHER" id="PTHR42749:SF1">
    <property type="entry name" value="CELL SHAPE-DETERMINING PROTEIN MREB"/>
    <property type="match status" value="1"/>
</dbReference>
<evidence type="ECO:0000256" key="5">
    <source>
        <dbReference type="ARBA" id="ARBA00023458"/>
    </source>
</evidence>
<accession>A0A345XPM7</accession>
<dbReference type="InterPro" id="IPR004753">
    <property type="entry name" value="MreB"/>
</dbReference>
<gene>
    <name evidence="6" type="primary">mreB</name>
    <name evidence="8" type="ORF">DVA86_13965</name>
</gene>
<comment type="similarity">
    <text evidence="5 6">Belongs to the FtsA/MreB family.</text>
</comment>
<evidence type="ECO:0000313" key="8">
    <source>
        <dbReference type="EMBL" id="AXK33593.1"/>
    </source>
</evidence>
<dbReference type="Gene3D" id="3.30.420.40">
    <property type="match status" value="2"/>
</dbReference>
<dbReference type="CDD" id="cd10225">
    <property type="entry name" value="ASKHA_NBD_MreB-like"/>
    <property type="match status" value="1"/>
</dbReference>
<dbReference type="Proteomes" id="UP000254425">
    <property type="component" value="Chromosome"/>
</dbReference>
<dbReference type="RefSeq" id="WP_208878530.1">
    <property type="nucleotide sequence ID" value="NZ_CP031320.1"/>
</dbReference>
<dbReference type="KEGG" id="sarm:DVA86_13965"/>